<accession>A0A815YAH8</accession>
<dbReference type="AlphaFoldDB" id="A0A815YAH8"/>
<protein>
    <submittedName>
        <fullName evidence="1">Uncharacterized protein</fullName>
    </submittedName>
</protein>
<gene>
    <name evidence="2" type="ORF">FNK824_LOCUS43343</name>
    <name evidence="1" type="ORF">SEV965_LOCUS39458</name>
</gene>
<sequence length="29" mass="3483">MTTIERSMNDTLNMDVSFDQYKLIVNKFK</sequence>
<dbReference type="Proteomes" id="UP000663874">
    <property type="component" value="Unassembled WGS sequence"/>
</dbReference>
<organism evidence="1 3">
    <name type="scientific">Rotaria sordida</name>
    <dbReference type="NCBI Taxonomy" id="392033"/>
    <lineage>
        <taxon>Eukaryota</taxon>
        <taxon>Metazoa</taxon>
        <taxon>Spiralia</taxon>
        <taxon>Gnathifera</taxon>
        <taxon>Rotifera</taxon>
        <taxon>Eurotatoria</taxon>
        <taxon>Bdelloidea</taxon>
        <taxon>Philodinida</taxon>
        <taxon>Philodinidae</taxon>
        <taxon>Rotaria</taxon>
    </lineage>
</organism>
<feature type="non-terminal residue" evidence="1">
    <location>
        <position position="29"/>
    </location>
</feature>
<dbReference type="EMBL" id="CAJNOU010014284">
    <property type="protein sequence ID" value="CAF1568270.1"/>
    <property type="molecule type" value="Genomic_DNA"/>
</dbReference>
<name>A0A815YAH8_9BILA</name>
<dbReference type="EMBL" id="CAJOBE010059535">
    <property type="protein sequence ID" value="CAF4382224.1"/>
    <property type="molecule type" value="Genomic_DNA"/>
</dbReference>
<dbReference type="Proteomes" id="UP000663889">
    <property type="component" value="Unassembled WGS sequence"/>
</dbReference>
<evidence type="ECO:0000313" key="2">
    <source>
        <dbReference type="EMBL" id="CAF4382224.1"/>
    </source>
</evidence>
<proteinExistence type="predicted"/>
<comment type="caution">
    <text evidence="1">The sequence shown here is derived from an EMBL/GenBank/DDBJ whole genome shotgun (WGS) entry which is preliminary data.</text>
</comment>
<evidence type="ECO:0000313" key="3">
    <source>
        <dbReference type="Proteomes" id="UP000663889"/>
    </source>
</evidence>
<evidence type="ECO:0000313" key="1">
    <source>
        <dbReference type="EMBL" id="CAF1568270.1"/>
    </source>
</evidence>
<reference evidence="1" key="1">
    <citation type="submission" date="2021-02" db="EMBL/GenBank/DDBJ databases">
        <authorList>
            <person name="Nowell W R."/>
        </authorList>
    </citation>
    <scope>NUCLEOTIDE SEQUENCE</scope>
</reference>